<evidence type="ECO:0000313" key="1">
    <source>
        <dbReference type="EMBL" id="QUI22945.1"/>
    </source>
</evidence>
<protein>
    <submittedName>
        <fullName evidence="1">DUF177 domain-containing protein</fullName>
    </submittedName>
</protein>
<dbReference type="Proteomes" id="UP000683246">
    <property type="component" value="Chromosome"/>
</dbReference>
<organism evidence="1 2">
    <name type="scientific">Vallitalea pronyensis</name>
    <dbReference type="NCBI Taxonomy" id="1348613"/>
    <lineage>
        <taxon>Bacteria</taxon>
        <taxon>Bacillati</taxon>
        <taxon>Bacillota</taxon>
        <taxon>Clostridia</taxon>
        <taxon>Lachnospirales</taxon>
        <taxon>Vallitaleaceae</taxon>
        <taxon>Vallitalea</taxon>
    </lineage>
</organism>
<accession>A0A8J8SGN1</accession>
<reference evidence="1" key="1">
    <citation type="submission" date="2020-07" db="EMBL/GenBank/DDBJ databases">
        <title>Vallitalea pronyensis genome.</title>
        <authorList>
            <person name="Postec A."/>
        </authorList>
    </citation>
    <scope>NUCLEOTIDE SEQUENCE</scope>
    <source>
        <strain evidence="1">FatNI3</strain>
    </source>
</reference>
<dbReference type="KEGG" id="vpy:HZI73_11885"/>
<dbReference type="EMBL" id="CP058649">
    <property type="protein sequence ID" value="QUI22945.1"/>
    <property type="molecule type" value="Genomic_DNA"/>
</dbReference>
<dbReference type="RefSeq" id="WP_212698441.1">
    <property type="nucleotide sequence ID" value="NZ_CP058649.1"/>
</dbReference>
<evidence type="ECO:0000313" key="2">
    <source>
        <dbReference type="Proteomes" id="UP000683246"/>
    </source>
</evidence>
<name>A0A8J8SGN1_9FIRM</name>
<dbReference type="InterPro" id="IPR003772">
    <property type="entry name" value="YceD"/>
</dbReference>
<dbReference type="PANTHER" id="PTHR34374">
    <property type="entry name" value="LARGE RIBOSOMAL RNA SUBUNIT ACCUMULATION PROTEIN YCED HOMOLOG 1, CHLOROPLASTIC"/>
    <property type="match status" value="1"/>
</dbReference>
<gene>
    <name evidence="1" type="ORF">HZI73_11885</name>
</gene>
<dbReference type="Pfam" id="PF02620">
    <property type="entry name" value="YceD"/>
    <property type="match status" value="1"/>
</dbReference>
<dbReference type="AlphaFoldDB" id="A0A8J8SGN1"/>
<sequence length="178" mass="20461">MRVNFPNIKYIWGEVMHINLTDFLFDHETNRELSSDLGVKQLTLGGNKIQVEDVLHLDLQMTNLGEKKIHLEGCLTGTLMMPCDRCMDEVHYTFETDFSKDVQLDDPDIYYVEGHHLDLEKLALSELIIELPMKVLCSETCKGICNQCGVNLNQETCSCDRSDIDPRLAVFKDLMKEF</sequence>
<dbReference type="PANTHER" id="PTHR34374:SF1">
    <property type="entry name" value="LARGE RIBOSOMAL RNA SUBUNIT ACCUMULATION PROTEIN YCED HOMOLOG 1, CHLOROPLASTIC"/>
    <property type="match status" value="1"/>
</dbReference>
<keyword evidence="2" id="KW-1185">Reference proteome</keyword>
<proteinExistence type="predicted"/>